<name>A0A6M3IKA1_9ZZZZ</name>
<dbReference type="EMBL" id="MT141302">
    <property type="protein sequence ID" value="QJA57979.1"/>
    <property type="molecule type" value="Genomic_DNA"/>
</dbReference>
<accession>A0A6M3IKA1</accession>
<gene>
    <name evidence="2" type="ORF">MM415A03373_0008</name>
    <name evidence="1" type="ORF">MM415B01524_0016</name>
</gene>
<dbReference type="AlphaFoldDB" id="A0A6M3IKA1"/>
<reference evidence="1" key="1">
    <citation type="submission" date="2020-03" db="EMBL/GenBank/DDBJ databases">
        <title>The deep terrestrial virosphere.</title>
        <authorList>
            <person name="Holmfeldt K."/>
            <person name="Nilsson E."/>
            <person name="Simone D."/>
            <person name="Lopez-Fernandez M."/>
            <person name="Wu X."/>
            <person name="de Brujin I."/>
            <person name="Lundin D."/>
            <person name="Andersson A."/>
            <person name="Bertilsson S."/>
            <person name="Dopson M."/>
        </authorList>
    </citation>
    <scope>NUCLEOTIDE SEQUENCE</scope>
    <source>
        <strain evidence="2">MM415A03373</strain>
        <strain evidence="1">MM415B01524</strain>
    </source>
</reference>
<proteinExistence type="predicted"/>
<evidence type="ECO:0000313" key="2">
    <source>
        <dbReference type="EMBL" id="QJA71111.1"/>
    </source>
</evidence>
<sequence length="95" mass="10846">MGPMDELRETLTKQGVTGIDDDQFDKGWREAHREVIKLLDDFAEKHSLIEGCPCRECQYWDRDARYCIEGIKVAGRETKPDFGCALGRLAARKDA</sequence>
<organism evidence="1">
    <name type="scientific">viral metagenome</name>
    <dbReference type="NCBI Taxonomy" id="1070528"/>
    <lineage>
        <taxon>unclassified sequences</taxon>
        <taxon>metagenomes</taxon>
        <taxon>organismal metagenomes</taxon>
    </lineage>
</organism>
<evidence type="ECO:0000313" key="1">
    <source>
        <dbReference type="EMBL" id="QJA57979.1"/>
    </source>
</evidence>
<protein>
    <submittedName>
        <fullName evidence="1">Uncharacterized protein</fullName>
    </submittedName>
</protein>
<dbReference type="EMBL" id="MT141847">
    <property type="protein sequence ID" value="QJA71111.1"/>
    <property type="molecule type" value="Genomic_DNA"/>
</dbReference>